<feature type="domain" description="CoA-binding" evidence="8">
    <location>
        <begin position="79"/>
        <end position="180"/>
    </location>
</feature>
<dbReference type="GO" id="GO:0051775">
    <property type="term" value="P:response to redox state"/>
    <property type="evidence" value="ECO:0007669"/>
    <property type="project" value="InterPro"/>
</dbReference>
<dbReference type="InterPro" id="IPR009718">
    <property type="entry name" value="Rex_DNA-bd_C_dom"/>
</dbReference>
<accession>A0A2M7S8W8</accession>
<dbReference type="HAMAP" id="MF_01131">
    <property type="entry name" value="Rex"/>
    <property type="match status" value="1"/>
</dbReference>
<dbReference type="Gene3D" id="3.40.50.720">
    <property type="entry name" value="NAD(P)-binding Rossmann-like Domain"/>
    <property type="match status" value="1"/>
</dbReference>
<dbReference type="InterPro" id="IPR058236">
    <property type="entry name" value="Rex_actinobacterial-type"/>
</dbReference>
<evidence type="ECO:0000256" key="7">
    <source>
        <dbReference type="HAMAP-Rule" id="MF_01131"/>
    </source>
</evidence>
<dbReference type="Gene3D" id="1.10.10.10">
    <property type="entry name" value="Winged helix-like DNA-binding domain superfamily/Winged helix DNA-binding domain"/>
    <property type="match status" value="1"/>
</dbReference>
<dbReference type="SMART" id="SM00881">
    <property type="entry name" value="CoA_binding"/>
    <property type="match status" value="1"/>
</dbReference>
<dbReference type="NCBIfam" id="NF003995">
    <property type="entry name" value="PRK05472.2-4"/>
    <property type="match status" value="1"/>
</dbReference>
<evidence type="ECO:0000256" key="4">
    <source>
        <dbReference type="ARBA" id="ARBA00023027"/>
    </source>
</evidence>
<comment type="caution">
    <text evidence="9">The sequence shown here is derived from an EMBL/GenBank/DDBJ whole genome shotgun (WGS) entry which is preliminary data.</text>
</comment>
<dbReference type="GO" id="GO:0003677">
    <property type="term" value="F:DNA binding"/>
    <property type="evidence" value="ECO:0007669"/>
    <property type="project" value="UniProtKB-UniRule"/>
</dbReference>
<name>A0A2M7S8W8_9BACT</name>
<evidence type="ECO:0000259" key="8">
    <source>
        <dbReference type="SMART" id="SM00881"/>
    </source>
</evidence>
<dbReference type="Pfam" id="PF02629">
    <property type="entry name" value="CoA_binding"/>
    <property type="match status" value="1"/>
</dbReference>
<dbReference type="Pfam" id="PF06971">
    <property type="entry name" value="Put_DNA-bind_N"/>
    <property type="match status" value="1"/>
</dbReference>
<evidence type="ECO:0000256" key="3">
    <source>
        <dbReference type="ARBA" id="ARBA00023015"/>
    </source>
</evidence>
<evidence type="ECO:0000313" key="9">
    <source>
        <dbReference type="EMBL" id="PIZ15985.1"/>
    </source>
</evidence>
<evidence type="ECO:0000256" key="5">
    <source>
        <dbReference type="ARBA" id="ARBA00023125"/>
    </source>
</evidence>
<evidence type="ECO:0000256" key="2">
    <source>
        <dbReference type="ARBA" id="ARBA00022491"/>
    </source>
</evidence>
<dbReference type="NCBIfam" id="NF003996">
    <property type="entry name" value="PRK05472.2-5"/>
    <property type="match status" value="1"/>
</dbReference>
<dbReference type="InterPro" id="IPR036390">
    <property type="entry name" value="WH_DNA-bd_sf"/>
</dbReference>
<dbReference type="Proteomes" id="UP000229307">
    <property type="component" value="Unassembled WGS sequence"/>
</dbReference>
<dbReference type="EMBL" id="PFMR01000220">
    <property type="protein sequence ID" value="PIZ15985.1"/>
    <property type="molecule type" value="Genomic_DNA"/>
</dbReference>
<dbReference type="GO" id="GO:0003700">
    <property type="term" value="F:DNA-binding transcription factor activity"/>
    <property type="evidence" value="ECO:0007669"/>
    <property type="project" value="UniProtKB-UniRule"/>
</dbReference>
<keyword evidence="6 7" id="KW-0804">Transcription</keyword>
<dbReference type="GO" id="GO:0005737">
    <property type="term" value="C:cytoplasm"/>
    <property type="evidence" value="ECO:0007669"/>
    <property type="project" value="UniProtKB-SubCell"/>
</dbReference>
<keyword evidence="4 7" id="KW-0520">NAD</keyword>
<dbReference type="SUPFAM" id="SSF51735">
    <property type="entry name" value="NAD(P)-binding Rossmann-fold domains"/>
    <property type="match status" value="1"/>
</dbReference>
<dbReference type="PANTHER" id="PTHR35786">
    <property type="entry name" value="REDOX-SENSING TRANSCRIPTIONAL REPRESSOR REX"/>
    <property type="match status" value="1"/>
</dbReference>
<sequence length="209" mass="22907">MNFKKVPLTAIRRLSIYARMLAGLEADGKQQVSSRDLGETASIPSTQVRKDLAYFGQFGKRGSGYSVKELGFRLRKILGIDRAWNVALVGAGNLGRALFSYPGFSKQGFRIVAVFDNSPGKVNKSWKGTRIQSIKELSKTVREKNISIGIVAVPASGAQEVADEMCKAGIKAVLNFAPKRLKVPTGCMQANVDLAIELENFSYYLSKLR</sequence>
<evidence type="ECO:0000313" key="10">
    <source>
        <dbReference type="Proteomes" id="UP000229307"/>
    </source>
</evidence>
<dbReference type="InterPro" id="IPR036388">
    <property type="entry name" value="WH-like_DNA-bd_sf"/>
</dbReference>
<dbReference type="NCBIfam" id="NF003993">
    <property type="entry name" value="PRK05472.2-2"/>
    <property type="match status" value="1"/>
</dbReference>
<comment type="similarity">
    <text evidence="7">Belongs to the transcriptional regulatory Rex family.</text>
</comment>
<dbReference type="NCBIfam" id="NF003994">
    <property type="entry name" value="PRK05472.2-3"/>
    <property type="match status" value="1"/>
</dbReference>
<comment type="subunit">
    <text evidence="7">Homodimer.</text>
</comment>
<gene>
    <name evidence="7" type="primary">rex</name>
    <name evidence="9" type="ORF">COY52_08320</name>
</gene>
<evidence type="ECO:0000256" key="1">
    <source>
        <dbReference type="ARBA" id="ARBA00022490"/>
    </source>
</evidence>
<dbReference type="SUPFAM" id="SSF46785">
    <property type="entry name" value="Winged helix' DNA-binding domain"/>
    <property type="match status" value="1"/>
</dbReference>
<comment type="subcellular location">
    <subcellularLocation>
        <location evidence="7">Cytoplasm</location>
    </subcellularLocation>
</comment>
<evidence type="ECO:0000256" key="6">
    <source>
        <dbReference type="ARBA" id="ARBA00023163"/>
    </source>
</evidence>
<dbReference type="InterPro" id="IPR036291">
    <property type="entry name" value="NAD(P)-bd_dom_sf"/>
</dbReference>
<feature type="DNA-binding region" description="H-T-H motif" evidence="7">
    <location>
        <begin position="16"/>
        <end position="55"/>
    </location>
</feature>
<dbReference type="InterPro" id="IPR003781">
    <property type="entry name" value="CoA-bd"/>
</dbReference>
<reference evidence="10" key="1">
    <citation type="submission" date="2017-09" db="EMBL/GenBank/DDBJ databases">
        <title>Depth-based differentiation of microbial function through sediment-hosted aquifers and enrichment of novel symbionts in the deep terrestrial subsurface.</title>
        <authorList>
            <person name="Probst A.J."/>
            <person name="Ladd B."/>
            <person name="Jarett J.K."/>
            <person name="Geller-Mcgrath D.E."/>
            <person name="Sieber C.M.K."/>
            <person name="Emerson J.B."/>
            <person name="Anantharaman K."/>
            <person name="Thomas B.C."/>
            <person name="Malmstrom R."/>
            <person name="Stieglmeier M."/>
            <person name="Klingl A."/>
            <person name="Woyke T."/>
            <person name="Ryan C.M."/>
            <person name="Banfield J.F."/>
        </authorList>
    </citation>
    <scope>NUCLEOTIDE SEQUENCE [LARGE SCALE GENOMIC DNA]</scope>
</reference>
<dbReference type="PANTHER" id="PTHR35786:SF1">
    <property type="entry name" value="REDOX-SENSING TRANSCRIPTIONAL REPRESSOR REX 1"/>
    <property type="match status" value="1"/>
</dbReference>
<feature type="binding site" evidence="7">
    <location>
        <begin position="90"/>
        <end position="95"/>
    </location>
    <ligand>
        <name>NAD(+)</name>
        <dbReference type="ChEBI" id="CHEBI:57540"/>
    </ligand>
</feature>
<proteinExistence type="inferred from homology"/>
<dbReference type="GO" id="GO:0045892">
    <property type="term" value="P:negative regulation of DNA-templated transcription"/>
    <property type="evidence" value="ECO:0007669"/>
    <property type="project" value="InterPro"/>
</dbReference>
<keyword evidence="2 7" id="KW-0678">Repressor</keyword>
<keyword evidence="3 7" id="KW-0805">Transcription regulation</keyword>
<organism evidence="9 10">
    <name type="scientific">Candidatus Desantisbacteria bacterium CG_4_10_14_0_8_um_filter_48_22</name>
    <dbReference type="NCBI Taxonomy" id="1974543"/>
    <lineage>
        <taxon>Bacteria</taxon>
        <taxon>Candidatus Desantisiibacteriota</taxon>
    </lineage>
</organism>
<keyword evidence="5 7" id="KW-0238">DNA-binding</keyword>
<protein>
    <recommendedName>
        <fullName evidence="7">Redox-sensing transcriptional repressor Rex</fullName>
    </recommendedName>
</protein>
<dbReference type="NCBIfam" id="NF003989">
    <property type="entry name" value="PRK05472.1-3"/>
    <property type="match status" value="1"/>
</dbReference>
<dbReference type="AlphaFoldDB" id="A0A2M7S8W8"/>
<keyword evidence="1 7" id="KW-0963">Cytoplasm</keyword>
<dbReference type="InterPro" id="IPR022876">
    <property type="entry name" value="Tscrpt_rep_Rex"/>
</dbReference>
<comment type="function">
    <text evidence="7">Modulates transcription in response to changes in cellular NADH/NAD(+) redox state.</text>
</comment>